<evidence type="ECO:0000256" key="3">
    <source>
        <dbReference type="SAM" id="MobiDB-lite"/>
    </source>
</evidence>
<feature type="region of interest" description="Disordered" evidence="3">
    <location>
        <begin position="58"/>
        <end position="85"/>
    </location>
</feature>
<dbReference type="Proteomes" id="UP000183417">
    <property type="component" value="Unassembled WGS sequence"/>
</dbReference>
<dbReference type="GO" id="GO:0003677">
    <property type="term" value="F:DNA binding"/>
    <property type="evidence" value="ECO:0007669"/>
    <property type="project" value="InterPro"/>
</dbReference>
<dbReference type="EMBL" id="FNPE01000031">
    <property type="protein sequence ID" value="SDZ51756.1"/>
    <property type="molecule type" value="Genomic_DNA"/>
</dbReference>
<dbReference type="Pfam" id="PF12728">
    <property type="entry name" value="HTH_17"/>
    <property type="match status" value="1"/>
</dbReference>
<reference evidence="6 7" key="1">
    <citation type="submission" date="2016-10" db="EMBL/GenBank/DDBJ databases">
        <authorList>
            <person name="de Groot N.N."/>
        </authorList>
    </citation>
    <scope>NUCLEOTIDE SEQUENCE [LARGE SCALE GENOMIC DNA]</scope>
    <source>
        <strain evidence="6 7">LMG 24775</strain>
    </source>
</reference>
<dbReference type="RefSeq" id="WP_016450119.1">
    <property type="nucleotide sequence ID" value="NZ_AP025556.1"/>
</dbReference>
<evidence type="ECO:0000313" key="6">
    <source>
        <dbReference type="EMBL" id="SDZ51756.1"/>
    </source>
</evidence>
<evidence type="ECO:0000313" key="5">
    <source>
        <dbReference type="EMBL" id="QPS84267.1"/>
    </source>
</evidence>
<evidence type="ECO:0000256" key="2">
    <source>
        <dbReference type="PROSITE-ProRule" id="PRU00169"/>
    </source>
</evidence>
<dbReference type="AlphaFoldDB" id="A0A1H3TNG8"/>
<dbReference type="InterPro" id="IPR050595">
    <property type="entry name" value="Bact_response_regulator"/>
</dbReference>
<keyword evidence="1 2" id="KW-0597">Phosphoprotein</keyword>
<dbReference type="Pfam" id="PF00072">
    <property type="entry name" value="Response_reg"/>
    <property type="match status" value="1"/>
</dbReference>
<dbReference type="InterPro" id="IPR010093">
    <property type="entry name" value="SinI_DNA-bd"/>
</dbReference>
<dbReference type="CDD" id="cd00156">
    <property type="entry name" value="REC"/>
    <property type="match status" value="1"/>
</dbReference>
<dbReference type="KEGG" id="dla:I6G47_14910"/>
<dbReference type="Gene3D" id="3.40.50.2300">
    <property type="match status" value="1"/>
</dbReference>
<evidence type="ECO:0000259" key="4">
    <source>
        <dbReference type="PROSITE" id="PS50110"/>
    </source>
</evidence>
<dbReference type="PANTHER" id="PTHR44591:SF3">
    <property type="entry name" value="RESPONSE REGULATORY DOMAIN-CONTAINING PROTEIN"/>
    <property type="match status" value="1"/>
</dbReference>
<dbReference type="SUPFAM" id="SSF46955">
    <property type="entry name" value="Putative DNA-binding domain"/>
    <property type="match status" value="1"/>
</dbReference>
<name>A0A1H3TNG8_9BURK</name>
<feature type="compositionally biased region" description="Low complexity" evidence="3">
    <location>
        <begin position="67"/>
        <end position="85"/>
    </location>
</feature>
<protein>
    <submittedName>
        <fullName evidence="6">DNA binding domain-containing protein, excisionase family</fullName>
    </submittedName>
    <submittedName>
        <fullName evidence="5">Response regulator</fullName>
    </submittedName>
</protein>
<dbReference type="PANTHER" id="PTHR44591">
    <property type="entry name" value="STRESS RESPONSE REGULATOR PROTEIN 1"/>
    <property type="match status" value="1"/>
</dbReference>
<gene>
    <name evidence="5" type="ORF">I6G47_14910</name>
    <name evidence="6" type="ORF">SAMN05421547_1314</name>
</gene>
<dbReference type="Gene3D" id="1.10.1660.10">
    <property type="match status" value="1"/>
</dbReference>
<dbReference type="InterPro" id="IPR009061">
    <property type="entry name" value="DNA-bd_dom_put_sf"/>
</dbReference>
<dbReference type="Proteomes" id="UP000595064">
    <property type="component" value="Chromosome"/>
</dbReference>
<feature type="modified residue" description="4-aspartylphosphate" evidence="2">
    <location>
        <position position="144"/>
    </location>
</feature>
<evidence type="ECO:0000313" key="8">
    <source>
        <dbReference type="Proteomes" id="UP000595064"/>
    </source>
</evidence>
<sequence>MSENSTPSGQIPHYTTAEVAKLLGMAVRSVQLMVDRGELEAWKTPGGHRRITRASVERWRSRQGERAAPGVPGAPAVAQAPAPAQAGSGTGQRVLLIEDSVHFQNLVRMLVQRHFPDVQLHVANDGITGMALYGQIQPDVLLVDILLPDIDGAALITTLRTHEQFARCKLLVVTSLEASEREAYAFALGGVRVIHKPQLVQELPEALGGLLGGPAA</sequence>
<proteinExistence type="predicted"/>
<dbReference type="SMART" id="SM00448">
    <property type="entry name" value="REC"/>
    <property type="match status" value="1"/>
</dbReference>
<feature type="domain" description="Response regulatory" evidence="4">
    <location>
        <begin position="93"/>
        <end position="211"/>
    </location>
</feature>
<reference evidence="5 8" key="2">
    <citation type="submission" date="2020-12" db="EMBL/GenBank/DDBJ databases">
        <title>FDA dAtabase for Regulatory Grade micrObial Sequences (FDA-ARGOS): Supporting development and validation of Infectious Disease Dx tests.</title>
        <authorList>
            <person name="Sproer C."/>
            <person name="Gronow S."/>
            <person name="Severitt S."/>
            <person name="Schroder I."/>
            <person name="Tallon L."/>
            <person name="Sadzewicz L."/>
            <person name="Zhao X."/>
            <person name="Boylan J."/>
            <person name="Ott S."/>
            <person name="Bowen H."/>
            <person name="Vavikolanu K."/>
            <person name="Mehta A."/>
            <person name="Aluvathingal J."/>
            <person name="Nadendla S."/>
            <person name="Lowell S."/>
            <person name="Myers T."/>
            <person name="Yan Y."/>
            <person name="Sichtig H."/>
        </authorList>
    </citation>
    <scope>NUCLEOTIDE SEQUENCE [LARGE SCALE GENOMIC DNA]</scope>
    <source>
        <strain evidence="5 8">FDAARGOS_890</strain>
    </source>
</reference>
<dbReference type="SUPFAM" id="SSF52172">
    <property type="entry name" value="CheY-like"/>
    <property type="match status" value="1"/>
</dbReference>
<accession>A0A1H3TNG8</accession>
<dbReference type="GeneID" id="94694449"/>
<evidence type="ECO:0000313" key="7">
    <source>
        <dbReference type="Proteomes" id="UP000183417"/>
    </source>
</evidence>
<dbReference type="InterPro" id="IPR041657">
    <property type="entry name" value="HTH_17"/>
</dbReference>
<organism evidence="6 7">
    <name type="scientific">Delftia lacustris</name>
    <dbReference type="NCBI Taxonomy" id="558537"/>
    <lineage>
        <taxon>Bacteria</taxon>
        <taxon>Pseudomonadati</taxon>
        <taxon>Pseudomonadota</taxon>
        <taxon>Betaproteobacteria</taxon>
        <taxon>Burkholderiales</taxon>
        <taxon>Comamonadaceae</taxon>
        <taxon>Delftia</taxon>
    </lineage>
</organism>
<dbReference type="GO" id="GO:0000160">
    <property type="term" value="P:phosphorelay signal transduction system"/>
    <property type="evidence" value="ECO:0007669"/>
    <property type="project" value="InterPro"/>
</dbReference>
<dbReference type="InterPro" id="IPR011006">
    <property type="entry name" value="CheY-like_superfamily"/>
</dbReference>
<dbReference type="PROSITE" id="PS50110">
    <property type="entry name" value="RESPONSE_REGULATORY"/>
    <property type="match status" value="1"/>
</dbReference>
<dbReference type="InterPro" id="IPR001789">
    <property type="entry name" value="Sig_transdc_resp-reg_receiver"/>
</dbReference>
<evidence type="ECO:0000256" key="1">
    <source>
        <dbReference type="ARBA" id="ARBA00022553"/>
    </source>
</evidence>
<dbReference type="EMBL" id="CP065748">
    <property type="protein sequence ID" value="QPS84267.1"/>
    <property type="molecule type" value="Genomic_DNA"/>
</dbReference>
<dbReference type="NCBIfam" id="TIGR01764">
    <property type="entry name" value="excise"/>
    <property type="match status" value="1"/>
</dbReference>
<keyword evidence="8" id="KW-1185">Reference proteome</keyword>
<dbReference type="CDD" id="cd04762">
    <property type="entry name" value="HTH_MerR-trunc"/>
    <property type="match status" value="1"/>
</dbReference>